<accession>A0A5C3L801</accession>
<keyword evidence="2" id="KW-1185">Reference proteome</keyword>
<evidence type="ECO:0000313" key="1">
    <source>
        <dbReference type="EMBL" id="TFK28878.1"/>
    </source>
</evidence>
<name>A0A5C3L801_COPMA</name>
<reference evidence="1 2" key="1">
    <citation type="journal article" date="2019" name="Nat. Ecol. Evol.">
        <title>Megaphylogeny resolves global patterns of mushroom evolution.</title>
        <authorList>
            <person name="Varga T."/>
            <person name="Krizsan K."/>
            <person name="Foldi C."/>
            <person name="Dima B."/>
            <person name="Sanchez-Garcia M."/>
            <person name="Sanchez-Ramirez S."/>
            <person name="Szollosi G.J."/>
            <person name="Szarkandi J.G."/>
            <person name="Papp V."/>
            <person name="Albert L."/>
            <person name="Andreopoulos W."/>
            <person name="Angelini C."/>
            <person name="Antonin V."/>
            <person name="Barry K.W."/>
            <person name="Bougher N.L."/>
            <person name="Buchanan P."/>
            <person name="Buyck B."/>
            <person name="Bense V."/>
            <person name="Catcheside P."/>
            <person name="Chovatia M."/>
            <person name="Cooper J."/>
            <person name="Damon W."/>
            <person name="Desjardin D."/>
            <person name="Finy P."/>
            <person name="Geml J."/>
            <person name="Haridas S."/>
            <person name="Hughes K."/>
            <person name="Justo A."/>
            <person name="Karasinski D."/>
            <person name="Kautmanova I."/>
            <person name="Kiss B."/>
            <person name="Kocsube S."/>
            <person name="Kotiranta H."/>
            <person name="LaButti K.M."/>
            <person name="Lechner B.E."/>
            <person name="Liimatainen K."/>
            <person name="Lipzen A."/>
            <person name="Lukacs Z."/>
            <person name="Mihaltcheva S."/>
            <person name="Morgado L.N."/>
            <person name="Niskanen T."/>
            <person name="Noordeloos M.E."/>
            <person name="Ohm R.A."/>
            <person name="Ortiz-Santana B."/>
            <person name="Ovrebo C."/>
            <person name="Racz N."/>
            <person name="Riley R."/>
            <person name="Savchenko A."/>
            <person name="Shiryaev A."/>
            <person name="Soop K."/>
            <person name="Spirin V."/>
            <person name="Szebenyi C."/>
            <person name="Tomsovsky M."/>
            <person name="Tulloss R.E."/>
            <person name="Uehling J."/>
            <person name="Grigoriev I.V."/>
            <person name="Vagvolgyi C."/>
            <person name="Papp T."/>
            <person name="Martin F.M."/>
            <person name="Miettinen O."/>
            <person name="Hibbett D.S."/>
            <person name="Nagy L.G."/>
        </authorList>
    </citation>
    <scope>NUCLEOTIDE SEQUENCE [LARGE SCALE GENOMIC DNA]</scope>
    <source>
        <strain evidence="1 2">CBS 121175</strain>
    </source>
</reference>
<organism evidence="1 2">
    <name type="scientific">Coprinopsis marcescibilis</name>
    <name type="common">Agaric fungus</name>
    <name type="synonym">Psathyrella marcescibilis</name>
    <dbReference type="NCBI Taxonomy" id="230819"/>
    <lineage>
        <taxon>Eukaryota</taxon>
        <taxon>Fungi</taxon>
        <taxon>Dikarya</taxon>
        <taxon>Basidiomycota</taxon>
        <taxon>Agaricomycotina</taxon>
        <taxon>Agaricomycetes</taxon>
        <taxon>Agaricomycetidae</taxon>
        <taxon>Agaricales</taxon>
        <taxon>Agaricineae</taxon>
        <taxon>Psathyrellaceae</taxon>
        <taxon>Coprinopsis</taxon>
    </lineage>
</organism>
<dbReference type="AlphaFoldDB" id="A0A5C3L801"/>
<evidence type="ECO:0000313" key="2">
    <source>
        <dbReference type="Proteomes" id="UP000307440"/>
    </source>
</evidence>
<gene>
    <name evidence="1" type="ORF">FA15DRAFT_633434</name>
</gene>
<sequence length="52" mass="6167">IKCDLPTCKFSLTHPKSCQPPQCKKTCWQYHQYPQQYSPHINKRCPDCQKSN</sequence>
<feature type="non-terminal residue" evidence="1">
    <location>
        <position position="1"/>
    </location>
</feature>
<protein>
    <submittedName>
        <fullName evidence="1">Uncharacterized protein</fullName>
    </submittedName>
</protein>
<dbReference type="Proteomes" id="UP000307440">
    <property type="component" value="Unassembled WGS sequence"/>
</dbReference>
<proteinExistence type="predicted"/>
<dbReference type="EMBL" id="ML210153">
    <property type="protein sequence ID" value="TFK28878.1"/>
    <property type="molecule type" value="Genomic_DNA"/>
</dbReference>